<dbReference type="AlphaFoldDB" id="A0AA49Q7V0"/>
<dbReference type="KEGG" id="pspc:Strain318_002518"/>
<keyword evidence="5 6" id="KW-0472">Membrane</keyword>
<dbReference type="Proteomes" id="UP001229955">
    <property type="component" value="Chromosome"/>
</dbReference>
<proteinExistence type="inferred from homology"/>
<evidence type="ECO:0000313" key="8">
    <source>
        <dbReference type="EMBL" id="WKW16108.1"/>
    </source>
</evidence>
<accession>A0AA49JWA6</accession>
<dbReference type="PANTHER" id="PTHR23427:SF2">
    <property type="entry name" value="SURFEIT LOCUS PROTEIN 1"/>
    <property type="match status" value="1"/>
</dbReference>
<reference evidence="8" key="1">
    <citation type="submission" date="2023-07" db="EMBL/GenBank/DDBJ databases">
        <authorList>
            <person name="Haufschild T."/>
            <person name="Kallscheuer N."/>
            <person name="Hammer J."/>
            <person name="Kohn T."/>
            <person name="Kabuu M."/>
            <person name="Jogler M."/>
            <person name="Wohfarth N."/>
            <person name="Heuer A."/>
            <person name="Rohde M."/>
            <person name="van Teeseling M.C.F."/>
            <person name="Jogler C."/>
        </authorList>
    </citation>
    <scope>NUCLEOTIDE SEQUENCE</scope>
    <source>
        <strain evidence="7">Strain 138</strain>
        <strain evidence="8">Strain 318</strain>
    </source>
</reference>
<evidence type="ECO:0000256" key="5">
    <source>
        <dbReference type="ARBA" id="ARBA00023136"/>
    </source>
</evidence>
<dbReference type="InterPro" id="IPR002994">
    <property type="entry name" value="Surf1/Shy1"/>
</dbReference>
<keyword evidence="9" id="KW-1185">Reference proteome</keyword>
<evidence type="ECO:0000313" key="9">
    <source>
        <dbReference type="Proteomes" id="UP001229955"/>
    </source>
</evidence>
<dbReference type="InterPro" id="IPR045214">
    <property type="entry name" value="Surf1/Surf4"/>
</dbReference>
<dbReference type="CDD" id="cd06662">
    <property type="entry name" value="SURF1"/>
    <property type="match status" value="1"/>
</dbReference>
<comment type="similarity">
    <text evidence="2 6">Belongs to the SURF1 family.</text>
</comment>
<sequence>MRAKRLLALLIPLACAALFVRLGVWQLARHQERVAFNAGLAERLAAAPVPLEGQASDTVGARWTQVTVSGFFRYDLEQIHASRISSGSPGVHLLTPLERPGHDTLLVVTRGWVYSADASSAELPRWREGAFVTISGYLVPMPDSGPPLPEDRPTLIRSLHRKALETRLGKPVYPVQLVMTSDSAARADSVPRRLPLPSIDMGPHRSYAAQWFAFAIIAVVGGIVLFRRTRGSI</sequence>
<feature type="transmembrane region" description="Helical" evidence="6">
    <location>
        <begin position="207"/>
        <end position="226"/>
    </location>
</feature>
<dbReference type="Pfam" id="PF02104">
    <property type="entry name" value="SURF1"/>
    <property type="match status" value="1"/>
</dbReference>
<name>A0AA49Q7V0_9BACT</name>
<dbReference type="EMBL" id="CP130612">
    <property type="protein sequence ID" value="WKW13201.1"/>
    <property type="molecule type" value="Genomic_DNA"/>
</dbReference>
<evidence type="ECO:0000256" key="2">
    <source>
        <dbReference type="ARBA" id="ARBA00007165"/>
    </source>
</evidence>
<comment type="caution">
    <text evidence="6">Lacks conserved residue(s) required for the propagation of feature annotation.</text>
</comment>
<evidence type="ECO:0000256" key="4">
    <source>
        <dbReference type="ARBA" id="ARBA00022989"/>
    </source>
</evidence>
<evidence type="ECO:0000256" key="1">
    <source>
        <dbReference type="ARBA" id="ARBA00004370"/>
    </source>
</evidence>
<gene>
    <name evidence="7" type="ORF">Strain138_002518</name>
    <name evidence="8" type="ORF">Strain318_002518</name>
</gene>
<keyword evidence="4 6" id="KW-1133">Transmembrane helix</keyword>
<evidence type="ECO:0000313" key="7">
    <source>
        <dbReference type="EMBL" id="WKW13201.1"/>
    </source>
</evidence>
<evidence type="ECO:0000256" key="6">
    <source>
        <dbReference type="RuleBase" id="RU363076"/>
    </source>
</evidence>
<dbReference type="GO" id="GO:0005886">
    <property type="term" value="C:plasma membrane"/>
    <property type="evidence" value="ECO:0007669"/>
    <property type="project" value="UniProtKB-SubCell"/>
</dbReference>
<accession>A0AA49Q7V0</accession>
<protein>
    <recommendedName>
        <fullName evidence="6">SURF1-like protein</fullName>
    </recommendedName>
</protein>
<comment type="subcellular location">
    <subcellularLocation>
        <location evidence="6">Cell membrane</location>
        <topology evidence="6">Multi-pass membrane protein</topology>
    </subcellularLocation>
    <subcellularLocation>
        <location evidence="1">Membrane</location>
    </subcellularLocation>
</comment>
<dbReference type="PANTHER" id="PTHR23427">
    <property type="entry name" value="SURFEIT LOCUS PROTEIN"/>
    <property type="match status" value="1"/>
</dbReference>
<evidence type="ECO:0000256" key="3">
    <source>
        <dbReference type="ARBA" id="ARBA00022692"/>
    </source>
</evidence>
<organism evidence="8 9">
    <name type="scientific">Pseudogemmatithrix spongiicola</name>
    <dbReference type="NCBI Taxonomy" id="3062599"/>
    <lineage>
        <taxon>Bacteria</taxon>
        <taxon>Pseudomonadati</taxon>
        <taxon>Gemmatimonadota</taxon>
        <taxon>Gemmatimonadia</taxon>
        <taxon>Gemmatimonadales</taxon>
        <taxon>Gemmatimonadaceae</taxon>
        <taxon>Pseudogemmatithrix</taxon>
    </lineage>
</organism>
<dbReference type="EMBL" id="CP130613">
    <property type="protein sequence ID" value="WKW16108.1"/>
    <property type="molecule type" value="Genomic_DNA"/>
</dbReference>
<dbReference type="PROSITE" id="PS50895">
    <property type="entry name" value="SURF1"/>
    <property type="match status" value="1"/>
</dbReference>
<keyword evidence="3 6" id="KW-0812">Transmembrane</keyword>
<keyword evidence="6" id="KW-1003">Cell membrane</keyword>
<dbReference type="RefSeq" id="WP_367886061.1">
    <property type="nucleotide sequence ID" value="NZ_CP130612.1"/>
</dbReference>